<dbReference type="EMBL" id="CP029803">
    <property type="protein sequence ID" value="AWT61056.1"/>
    <property type="molecule type" value="Genomic_DNA"/>
</dbReference>
<evidence type="ECO:0000313" key="2">
    <source>
        <dbReference type="EMBL" id="AWT61056.1"/>
    </source>
</evidence>
<gene>
    <name evidence="2" type="ORF">DF168_02282</name>
</gene>
<proteinExistence type="predicted"/>
<name>A0A2Z4AIC9_9BACT</name>
<dbReference type="KEGG" id="mtar:DF168_02282"/>
<reference evidence="2 3" key="1">
    <citation type="submission" date="2018-06" db="EMBL/GenBank/DDBJ databases">
        <title>Draft Genome Sequence of a Novel Marine Bacterium Related to the Verrucomicrobia.</title>
        <authorList>
            <person name="Vosseberg J."/>
            <person name="Martijn J."/>
            <person name="Ettema T.J.G."/>
        </authorList>
    </citation>
    <scope>NUCLEOTIDE SEQUENCE [LARGE SCALE GENOMIC DNA]</scope>
    <source>
        <strain evidence="2">TARA_B100001123</strain>
    </source>
</reference>
<dbReference type="Proteomes" id="UP000247465">
    <property type="component" value="Chromosome"/>
</dbReference>
<evidence type="ECO:0000313" key="3">
    <source>
        <dbReference type="Proteomes" id="UP000247465"/>
    </source>
</evidence>
<evidence type="ECO:0000259" key="1">
    <source>
        <dbReference type="Pfam" id="PF04028"/>
    </source>
</evidence>
<dbReference type="Pfam" id="PF04028">
    <property type="entry name" value="DUF374"/>
    <property type="match status" value="1"/>
</dbReference>
<accession>A0A2Z4AIC9</accession>
<dbReference type="InterPro" id="IPR007172">
    <property type="entry name" value="DUF374"/>
</dbReference>
<feature type="domain" description="DUF374" evidence="1">
    <location>
        <begin position="86"/>
        <end position="149"/>
    </location>
</feature>
<dbReference type="AlphaFoldDB" id="A0A2Z4AIC9"/>
<sequence length="247" mass="28054">MTTNLTGRKTAQPFKSGQIFRISGWRRVVFWPLNFLVRLYLSTLRFRGSSETLGNLRNSSESMLLVAWHNQSLVMSEVLRRFRDLSRICCLVSPSRFAAWEEAFLASMGYVTVRGSSSRRSIAATREIVALSEEGYDMAITPDGPSGPRYAFKRGALFLARITDAPILIGSTRANWAWRLRTWDQHLIPLPFAKVHLSVLSCPRFSRLGVGSEKEAAHFLTNRLMEISDSQWNAFRDSKTDSETNNK</sequence>
<organism evidence="2 3">
    <name type="scientific">Candidatus Moanibacter tarae</name>
    <dbReference type="NCBI Taxonomy" id="2200854"/>
    <lineage>
        <taxon>Bacteria</taxon>
        <taxon>Pseudomonadati</taxon>
        <taxon>Verrucomicrobiota</taxon>
        <taxon>Opitutia</taxon>
        <taxon>Puniceicoccales</taxon>
        <taxon>Puniceicoccales incertae sedis</taxon>
        <taxon>Candidatus Moanibacter</taxon>
    </lineage>
</organism>
<protein>
    <recommendedName>
        <fullName evidence="1">DUF374 domain-containing protein</fullName>
    </recommendedName>
</protein>
<dbReference type="SUPFAM" id="SSF69593">
    <property type="entry name" value="Glycerol-3-phosphate (1)-acyltransferase"/>
    <property type="match status" value="1"/>
</dbReference>